<evidence type="ECO:0000256" key="1">
    <source>
        <dbReference type="SAM" id="MobiDB-lite"/>
    </source>
</evidence>
<dbReference type="AlphaFoldDB" id="A0A286UV60"/>
<dbReference type="Pfam" id="PF07956">
    <property type="entry name" value="DUF1690"/>
    <property type="match status" value="1"/>
</dbReference>
<dbReference type="EMBL" id="NBII01000001">
    <property type="protein sequence ID" value="PAV23468.1"/>
    <property type="molecule type" value="Genomic_DNA"/>
</dbReference>
<comment type="caution">
    <text evidence="2">The sequence shown here is derived from an EMBL/GenBank/DDBJ whole genome shotgun (WGS) entry which is preliminary data.</text>
</comment>
<dbReference type="OrthoDB" id="5544375at2759"/>
<dbReference type="InterPro" id="IPR012471">
    <property type="entry name" value="DUF1690"/>
</dbReference>
<dbReference type="InParanoid" id="A0A286UV60"/>
<dbReference type="Proteomes" id="UP000217199">
    <property type="component" value="Unassembled WGS sequence"/>
</dbReference>
<sequence length="186" mass="20717">MGAGQSKPETNEQVVLSETPIQFSQDVVNHLADASARPTPSPERQSSIDAHIRGRIQAEISRLKQEEEDVLRQIETSLEKENLEHETRGLTGKEEGEEREIAPSGGSQETLNSTILLGDVEEVRQKAAKYHQKREEEAESPAIQAANSVLSCYKNNLTTPLDCWKEVSAFRANVAKVEKDFVSSFR</sequence>
<feature type="compositionally biased region" description="Basic and acidic residues" evidence="1">
    <location>
        <begin position="77"/>
        <end position="101"/>
    </location>
</feature>
<protein>
    <submittedName>
        <fullName evidence="2">Uncharacterized protein</fullName>
    </submittedName>
</protein>
<evidence type="ECO:0000313" key="3">
    <source>
        <dbReference type="Proteomes" id="UP000217199"/>
    </source>
</evidence>
<feature type="region of interest" description="Disordered" evidence="1">
    <location>
        <begin position="76"/>
        <end position="110"/>
    </location>
</feature>
<evidence type="ECO:0000313" key="2">
    <source>
        <dbReference type="EMBL" id="PAV23468.1"/>
    </source>
</evidence>
<accession>A0A286UV60</accession>
<name>A0A286UV60_9AGAM</name>
<reference evidence="2 3" key="1">
    <citation type="journal article" date="2017" name="Mol. Ecol.">
        <title>Comparative and population genomic landscape of Phellinus noxius: A hypervariable fungus causing root rot in trees.</title>
        <authorList>
            <person name="Chung C.L."/>
            <person name="Lee T.J."/>
            <person name="Akiba M."/>
            <person name="Lee H.H."/>
            <person name="Kuo T.H."/>
            <person name="Liu D."/>
            <person name="Ke H.M."/>
            <person name="Yokoi T."/>
            <person name="Roa M.B."/>
            <person name="Lu M.J."/>
            <person name="Chang Y.Y."/>
            <person name="Ann P.J."/>
            <person name="Tsai J.N."/>
            <person name="Chen C.Y."/>
            <person name="Tzean S.S."/>
            <person name="Ota Y."/>
            <person name="Hattori T."/>
            <person name="Sahashi N."/>
            <person name="Liou R.F."/>
            <person name="Kikuchi T."/>
            <person name="Tsai I.J."/>
        </authorList>
    </citation>
    <scope>NUCLEOTIDE SEQUENCE [LARGE SCALE GENOMIC DNA]</scope>
    <source>
        <strain evidence="2 3">FFPRI411160</strain>
    </source>
</reference>
<keyword evidence="3" id="KW-1185">Reference proteome</keyword>
<organism evidence="2 3">
    <name type="scientific">Pyrrhoderma noxium</name>
    <dbReference type="NCBI Taxonomy" id="2282107"/>
    <lineage>
        <taxon>Eukaryota</taxon>
        <taxon>Fungi</taxon>
        <taxon>Dikarya</taxon>
        <taxon>Basidiomycota</taxon>
        <taxon>Agaricomycotina</taxon>
        <taxon>Agaricomycetes</taxon>
        <taxon>Hymenochaetales</taxon>
        <taxon>Hymenochaetaceae</taxon>
        <taxon>Pyrrhoderma</taxon>
    </lineage>
</organism>
<proteinExistence type="predicted"/>
<gene>
    <name evidence="2" type="ORF">PNOK_0053600</name>
</gene>